<organism evidence="4">
    <name type="scientific">Anaerostipes hadrus</name>
    <dbReference type="NCBI Taxonomy" id="649756"/>
    <lineage>
        <taxon>Bacteria</taxon>
        <taxon>Bacillati</taxon>
        <taxon>Bacillota</taxon>
        <taxon>Clostridia</taxon>
        <taxon>Lachnospirales</taxon>
        <taxon>Lachnospiraceae</taxon>
        <taxon>Anaerostipes</taxon>
    </lineage>
</organism>
<dbReference type="InterPro" id="IPR011004">
    <property type="entry name" value="Trimer_LpxA-like_sf"/>
</dbReference>
<gene>
    <name evidence="4" type="primary">epsJ_7</name>
    <name evidence="4" type="ORF">AHLFYP4_02429</name>
</gene>
<evidence type="ECO:0000256" key="1">
    <source>
        <dbReference type="ARBA" id="ARBA00022676"/>
    </source>
</evidence>
<evidence type="ECO:0000256" key="2">
    <source>
        <dbReference type="ARBA" id="ARBA00022679"/>
    </source>
</evidence>
<keyword evidence="1 4" id="KW-0328">Glycosyltransferase</keyword>
<protein>
    <submittedName>
        <fullName evidence="4">Putative glycosyltransferase EpsJ</fullName>
        <ecNumber evidence="4">2.4.-.-</ecNumber>
    </submittedName>
</protein>
<accession>A0A6N2VMA1</accession>
<feature type="domain" description="Glycosyltransferase 2-like" evidence="3">
    <location>
        <begin position="6"/>
        <end position="126"/>
    </location>
</feature>
<evidence type="ECO:0000313" key="4">
    <source>
        <dbReference type="EMBL" id="VYT29952.1"/>
    </source>
</evidence>
<dbReference type="RefSeq" id="WP_156724141.1">
    <property type="nucleotide sequence ID" value="NZ_CACRSX010000057.1"/>
</dbReference>
<dbReference type="SUPFAM" id="SSF51161">
    <property type="entry name" value="Trimeric LpxA-like enzymes"/>
    <property type="match status" value="1"/>
</dbReference>
<keyword evidence="2 4" id="KW-0808">Transferase</keyword>
<dbReference type="EMBL" id="CACRSX010000057">
    <property type="protein sequence ID" value="VYT29952.1"/>
    <property type="molecule type" value="Genomic_DNA"/>
</dbReference>
<name>A0A6N2VMA1_ANAHA</name>
<proteinExistence type="predicted"/>
<dbReference type="GO" id="GO:0016757">
    <property type="term" value="F:glycosyltransferase activity"/>
    <property type="evidence" value="ECO:0007669"/>
    <property type="project" value="UniProtKB-KW"/>
</dbReference>
<dbReference type="EC" id="2.4.-.-" evidence="4"/>
<dbReference type="SUPFAM" id="SSF53448">
    <property type="entry name" value="Nucleotide-diphospho-sugar transferases"/>
    <property type="match status" value="1"/>
</dbReference>
<dbReference type="InterPro" id="IPR029044">
    <property type="entry name" value="Nucleotide-diphossugar_trans"/>
</dbReference>
<sequence length="513" mass="59377">MNELVSVIIPVYNVGEILKESVNSLLLGEYQKIEILIVDDGSDEQTARMCDDISTKDERIKVIHQQNMGVSGARNTGIDCAKGDYVVFVDADDQAEKQLISTLLDDCKKNDADISISGYREWYEVDNYEEVNCSKEIFVKKEKEVLREFFLSNKIGWNVWAKLYKKDVIGNIRFVEGKKTAEDMFFVFEALKNAKKIVIHEEPLYNYIKQENSAMADTNCKKFFDTFYLINEVYKDNSIDSELEQEKLSFYLKSGLWFFRFIIAKDKKHEYQELILNARVEFLNNIKGKKINCGIRSKIEVFMLKYVYFVFKMFACYWGGQKKEQKCKNRNSYRMLREQLKREKSNYPNSWFDNISCNQRVYNWRFIKLLRKCEYYREKSNKSINPIWKGLYWISRTRKNRLGVFIGVEIPENVFDEGLIIHHNGNIVVNGSAKVGKNCQLHGDNCIGNVGKENSLTDCPRIGNNVEIGVGAKVIGGITLADNIKIGANAVVTQSFYEDGITLVGIPARKLER</sequence>
<dbReference type="CDD" id="cd03354">
    <property type="entry name" value="LbH_SAT"/>
    <property type="match status" value="1"/>
</dbReference>
<dbReference type="Pfam" id="PF00535">
    <property type="entry name" value="Glycos_transf_2"/>
    <property type="match status" value="1"/>
</dbReference>
<dbReference type="PANTHER" id="PTHR22916">
    <property type="entry name" value="GLYCOSYLTRANSFERASE"/>
    <property type="match status" value="1"/>
</dbReference>
<dbReference type="CDD" id="cd00761">
    <property type="entry name" value="Glyco_tranf_GTA_type"/>
    <property type="match status" value="1"/>
</dbReference>
<dbReference type="InterPro" id="IPR045304">
    <property type="entry name" value="LbH_SAT"/>
</dbReference>
<dbReference type="PANTHER" id="PTHR22916:SF51">
    <property type="entry name" value="GLYCOSYLTRANSFERASE EPSH-RELATED"/>
    <property type="match status" value="1"/>
</dbReference>
<dbReference type="Gene3D" id="3.90.550.10">
    <property type="entry name" value="Spore Coat Polysaccharide Biosynthesis Protein SpsA, Chain A"/>
    <property type="match status" value="1"/>
</dbReference>
<reference evidence="4" key="1">
    <citation type="submission" date="2019-11" db="EMBL/GenBank/DDBJ databases">
        <authorList>
            <person name="Feng L."/>
        </authorList>
    </citation>
    <scope>NUCLEOTIDE SEQUENCE</scope>
    <source>
        <strain evidence="4">AhadrusLFYP4</strain>
    </source>
</reference>
<dbReference type="Gene3D" id="2.160.10.10">
    <property type="entry name" value="Hexapeptide repeat proteins"/>
    <property type="match status" value="1"/>
</dbReference>
<evidence type="ECO:0000259" key="3">
    <source>
        <dbReference type="Pfam" id="PF00535"/>
    </source>
</evidence>
<dbReference type="AlphaFoldDB" id="A0A6N2VMA1"/>
<dbReference type="InterPro" id="IPR001173">
    <property type="entry name" value="Glyco_trans_2-like"/>
</dbReference>